<dbReference type="InterPro" id="IPR012334">
    <property type="entry name" value="Pectin_lyas_fold"/>
</dbReference>
<reference evidence="1 2" key="1">
    <citation type="submission" date="2007-10" db="EMBL/GenBank/DDBJ databases">
        <title>Complete sequence of Caldivirga maquilingensis IC-167.</title>
        <authorList>
            <consortium name="US DOE Joint Genome Institute"/>
            <person name="Copeland A."/>
            <person name="Lucas S."/>
            <person name="Lapidus A."/>
            <person name="Barry K."/>
            <person name="Glavina del Rio T."/>
            <person name="Dalin E."/>
            <person name="Tice H."/>
            <person name="Pitluck S."/>
            <person name="Saunders E."/>
            <person name="Brettin T."/>
            <person name="Bruce D."/>
            <person name="Detter J.C."/>
            <person name="Han C."/>
            <person name="Schmutz J."/>
            <person name="Larimer F."/>
            <person name="Land M."/>
            <person name="Hauser L."/>
            <person name="Kyrpides N."/>
            <person name="Ivanova N."/>
            <person name="Biddle J.F."/>
            <person name="Zhang Z."/>
            <person name="Fitz-Gibbon S.T."/>
            <person name="Lowe T.M."/>
            <person name="Saltikov C."/>
            <person name="House C.H."/>
            <person name="Richardson P."/>
        </authorList>
    </citation>
    <scope>NUCLEOTIDE SEQUENCE [LARGE SCALE GENOMIC DNA]</scope>
    <source>
        <strain evidence="2">ATCC 700844 / DSM 13496 / JCM 10307 / IC-167</strain>
    </source>
</reference>
<proteinExistence type="predicted"/>
<keyword evidence="2" id="KW-1185">Reference proteome</keyword>
<accession>A8MC65</accession>
<evidence type="ECO:0000313" key="1">
    <source>
        <dbReference type="EMBL" id="ABW01371.1"/>
    </source>
</evidence>
<sequence length="521" mass="56427">MVNSTNPERRKILASLALGGGALLLGAVSEYMSNKALMQVNELKPHLRQVESTIQNSASYIIYQDPYGRVYAKNGSNGNVDYEGLDASNVIQSAVNTITSENTQGVIYVKAGQYSLSRPLTLSPGVSIIGVYPVRSNVYPAPPDWPNSVIYGGTVFTGDGTFDALVGNNVIGAALINLGFRNFRNAINLGSPDSLGISFSVISNIFIDYPNEDGLRIMNFEHLLISNVQGILNPSSKLLHLINNNSNWDGGNSVITEVYAVGNPLYTEGVIHLEAVENALGFMVFIRPQVNMLNAGGKGIGILLENKTSRSDGLSKISMYSIDVEGPVEEALRLVGVQDSYFNFHFSWSGQAWTVHFMDNDNGVPSISNIVTAPFGSILSDSAWENIIIMPWITRISATPPKTAGIYGLTIVKHPLTGATRPAIYAGDAYSVFDNMYSMYEPGRGIKGYVTIPPGQVRVTVNHGLRLKPAYVLLTPHVVNGTVPRVAVDNVNDESFDVVLSEPQASEVKVYYYAGTFPQST</sequence>
<gene>
    <name evidence="1" type="ordered locus">Cmaq_0526</name>
</gene>
<dbReference type="SUPFAM" id="SSF51126">
    <property type="entry name" value="Pectin lyase-like"/>
    <property type="match status" value="1"/>
</dbReference>
<dbReference type="Proteomes" id="UP000001137">
    <property type="component" value="Chromosome"/>
</dbReference>
<dbReference type="EMBL" id="CP000852">
    <property type="protein sequence ID" value="ABW01371.1"/>
    <property type="molecule type" value="Genomic_DNA"/>
</dbReference>
<dbReference type="Gene3D" id="2.160.20.10">
    <property type="entry name" value="Single-stranded right-handed beta-helix, Pectin lyase-like"/>
    <property type="match status" value="1"/>
</dbReference>
<evidence type="ECO:0000313" key="2">
    <source>
        <dbReference type="Proteomes" id="UP000001137"/>
    </source>
</evidence>
<dbReference type="InterPro" id="IPR011050">
    <property type="entry name" value="Pectin_lyase_fold/virulence"/>
</dbReference>
<name>A8MC65_CALMQ</name>
<dbReference type="HOGENOM" id="CLU_522360_0_0_2"/>
<organism evidence="1 2">
    <name type="scientific">Caldivirga maquilingensis (strain ATCC 700844 / DSM 13496 / JCM 10307 / IC-167)</name>
    <dbReference type="NCBI Taxonomy" id="397948"/>
    <lineage>
        <taxon>Archaea</taxon>
        <taxon>Thermoproteota</taxon>
        <taxon>Thermoprotei</taxon>
        <taxon>Thermoproteales</taxon>
        <taxon>Thermoproteaceae</taxon>
        <taxon>Caldivirga</taxon>
    </lineage>
</organism>
<dbReference type="RefSeq" id="WP_012185591.1">
    <property type="nucleotide sequence ID" value="NC_009954.1"/>
</dbReference>
<protein>
    <recommendedName>
        <fullName evidence="3">Pectate lyase superfamily protein domain-containing protein</fullName>
    </recommendedName>
</protein>
<dbReference type="GeneID" id="5709629"/>
<dbReference type="KEGG" id="cma:Cmaq_0526"/>
<dbReference type="AlphaFoldDB" id="A8MC65"/>
<evidence type="ECO:0008006" key="3">
    <source>
        <dbReference type="Google" id="ProtNLM"/>
    </source>
</evidence>